<evidence type="ECO:0008006" key="3">
    <source>
        <dbReference type="Google" id="ProtNLM"/>
    </source>
</evidence>
<protein>
    <recommendedName>
        <fullName evidence="3">Polyketide cyclase/dehydrase</fullName>
    </recommendedName>
</protein>
<dbReference type="SUPFAM" id="SSF55961">
    <property type="entry name" value="Bet v1-like"/>
    <property type="match status" value="1"/>
</dbReference>
<dbReference type="RefSeq" id="WP_007691309.1">
    <property type="nucleotide sequence ID" value="NZ_AJRK01000365.1"/>
</dbReference>
<dbReference type="Pfam" id="PF10604">
    <property type="entry name" value="Polyketide_cyc2"/>
    <property type="match status" value="1"/>
</dbReference>
<dbReference type="Gene3D" id="3.30.530.20">
    <property type="match status" value="1"/>
</dbReference>
<evidence type="ECO:0000313" key="2">
    <source>
        <dbReference type="Proteomes" id="UP000011566"/>
    </source>
</evidence>
<sequence>MDFEYRVRVAAPATDVFSFVADPRNDRQWKDRVVAVDEFDGGMAVGARWTRVVRTAGGRSENVEECTRYEAPTTFGYRTVVGRTPVEVTYTLATCDGETVVIYTGSMAFRGRMRVLAPFVRGRIERGIGSSVDRLVERFEPTTADRTDAAVSSEPAV</sequence>
<keyword evidence="2" id="KW-1185">Reference proteome</keyword>
<dbReference type="AlphaFoldDB" id="M0M562"/>
<reference evidence="1 2" key="1">
    <citation type="journal article" date="2014" name="PLoS Genet.">
        <title>Phylogenetically driven sequencing of extremely halophilic archaea reveals strategies for static and dynamic osmo-response.</title>
        <authorList>
            <person name="Becker E.A."/>
            <person name="Seitzer P.M."/>
            <person name="Tritt A."/>
            <person name="Larsen D."/>
            <person name="Krusor M."/>
            <person name="Yao A.I."/>
            <person name="Wu D."/>
            <person name="Madern D."/>
            <person name="Eisen J.A."/>
            <person name="Darling A.E."/>
            <person name="Facciotti M.T."/>
        </authorList>
    </citation>
    <scope>NUCLEOTIDE SEQUENCE [LARGE SCALE GENOMIC DNA]</scope>
    <source>
        <strain evidence="1 2">100A6</strain>
    </source>
</reference>
<accession>M0M562</accession>
<dbReference type="Proteomes" id="UP000011566">
    <property type="component" value="Unassembled WGS sequence"/>
</dbReference>
<gene>
    <name evidence="1" type="ORF">C447_04442</name>
</gene>
<dbReference type="InterPro" id="IPR023393">
    <property type="entry name" value="START-like_dom_sf"/>
</dbReference>
<proteinExistence type="predicted"/>
<organism evidence="1 2">
    <name type="scientific">Halococcus hamelinensis 100A6</name>
    <dbReference type="NCBI Taxonomy" id="1132509"/>
    <lineage>
        <taxon>Archaea</taxon>
        <taxon>Methanobacteriati</taxon>
        <taxon>Methanobacteriota</taxon>
        <taxon>Stenosarchaea group</taxon>
        <taxon>Halobacteria</taxon>
        <taxon>Halobacteriales</taxon>
        <taxon>Halococcaceae</taxon>
        <taxon>Halococcus</taxon>
    </lineage>
</organism>
<comment type="caution">
    <text evidence="1">The sequence shown here is derived from an EMBL/GenBank/DDBJ whole genome shotgun (WGS) entry which is preliminary data.</text>
</comment>
<dbReference type="PATRIC" id="fig|1132509.6.peg.1030"/>
<dbReference type="OrthoDB" id="212473at2157"/>
<name>M0M562_9EURY</name>
<evidence type="ECO:0000313" key="1">
    <source>
        <dbReference type="EMBL" id="EMA40518.1"/>
    </source>
</evidence>
<dbReference type="InterPro" id="IPR019587">
    <property type="entry name" value="Polyketide_cyclase/dehydratase"/>
</dbReference>
<dbReference type="EMBL" id="AOMB01000011">
    <property type="protein sequence ID" value="EMA40518.1"/>
    <property type="molecule type" value="Genomic_DNA"/>
</dbReference>